<dbReference type="OrthoDB" id="3163890at2759"/>
<name>A0A9P6BWD7_9AGAR</name>
<comment type="caution">
    <text evidence="1">The sequence shown here is derived from an EMBL/GenBank/DDBJ whole genome shotgun (WGS) entry which is preliminary data.</text>
</comment>
<dbReference type="Proteomes" id="UP000807342">
    <property type="component" value="Unassembled WGS sequence"/>
</dbReference>
<accession>A0A9P6BWD7</accession>
<gene>
    <name evidence="1" type="ORF">P691DRAFT_680830</name>
</gene>
<evidence type="ECO:0000313" key="2">
    <source>
        <dbReference type="Proteomes" id="UP000807342"/>
    </source>
</evidence>
<keyword evidence="2" id="KW-1185">Reference proteome</keyword>
<protein>
    <submittedName>
        <fullName evidence="1">Uncharacterized protein</fullName>
    </submittedName>
</protein>
<organism evidence="1 2">
    <name type="scientific">Macrolepiota fuliginosa MF-IS2</name>
    <dbReference type="NCBI Taxonomy" id="1400762"/>
    <lineage>
        <taxon>Eukaryota</taxon>
        <taxon>Fungi</taxon>
        <taxon>Dikarya</taxon>
        <taxon>Basidiomycota</taxon>
        <taxon>Agaricomycotina</taxon>
        <taxon>Agaricomycetes</taxon>
        <taxon>Agaricomycetidae</taxon>
        <taxon>Agaricales</taxon>
        <taxon>Agaricineae</taxon>
        <taxon>Agaricaceae</taxon>
        <taxon>Macrolepiota</taxon>
    </lineage>
</organism>
<sequence length="116" mass="12919">MSGLDPGLKDKINAASCGITDKTAKDYEHLMDVCEAYLLKNHLISKKGIFFSAEPLQDAPYLVVAWIMNLCDKIKLDGMIHAASETRATYGHAQKMRAAMTYAFGHIYQLGSVLWH</sequence>
<dbReference type="AlphaFoldDB" id="A0A9P6BWD7"/>
<dbReference type="EMBL" id="MU151569">
    <property type="protein sequence ID" value="KAF9442776.1"/>
    <property type="molecule type" value="Genomic_DNA"/>
</dbReference>
<reference evidence="1" key="1">
    <citation type="submission" date="2020-11" db="EMBL/GenBank/DDBJ databases">
        <authorList>
            <consortium name="DOE Joint Genome Institute"/>
            <person name="Ahrendt S."/>
            <person name="Riley R."/>
            <person name="Andreopoulos W."/>
            <person name="Labutti K."/>
            <person name="Pangilinan J."/>
            <person name="Ruiz-Duenas F.J."/>
            <person name="Barrasa J.M."/>
            <person name="Sanchez-Garcia M."/>
            <person name="Camarero S."/>
            <person name="Miyauchi S."/>
            <person name="Serrano A."/>
            <person name="Linde D."/>
            <person name="Babiker R."/>
            <person name="Drula E."/>
            <person name="Ayuso-Fernandez I."/>
            <person name="Pacheco R."/>
            <person name="Padilla G."/>
            <person name="Ferreira P."/>
            <person name="Barriuso J."/>
            <person name="Kellner H."/>
            <person name="Castanera R."/>
            <person name="Alfaro M."/>
            <person name="Ramirez L."/>
            <person name="Pisabarro A.G."/>
            <person name="Kuo A."/>
            <person name="Tritt A."/>
            <person name="Lipzen A."/>
            <person name="He G."/>
            <person name="Yan M."/>
            <person name="Ng V."/>
            <person name="Cullen D."/>
            <person name="Martin F."/>
            <person name="Rosso M.-N."/>
            <person name="Henrissat B."/>
            <person name="Hibbett D."/>
            <person name="Martinez A.T."/>
            <person name="Grigoriev I.V."/>
        </authorList>
    </citation>
    <scope>NUCLEOTIDE SEQUENCE</scope>
    <source>
        <strain evidence="1">MF-IS2</strain>
    </source>
</reference>
<proteinExistence type="predicted"/>
<evidence type="ECO:0000313" key="1">
    <source>
        <dbReference type="EMBL" id="KAF9442776.1"/>
    </source>
</evidence>